<dbReference type="GO" id="GO:0098609">
    <property type="term" value="P:cell-cell adhesion"/>
    <property type="evidence" value="ECO:0007669"/>
    <property type="project" value="TreeGrafter"/>
</dbReference>
<comment type="subcellular location">
    <subcellularLocation>
        <location evidence="1">Membrane</location>
        <topology evidence="1">Single-pass type I membrane protein</topology>
    </subcellularLocation>
</comment>
<feature type="compositionally biased region" description="Polar residues" evidence="6">
    <location>
        <begin position="428"/>
        <end position="444"/>
    </location>
</feature>
<dbReference type="AlphaFoldDB" id="A0A6J8EN32"/>
<dbReference type="EMBL" id="CACVKT020009343">
    <property type="protein sequence ID" value="CAC5421333.1"/>
    <property type="molecule type" value="Genomic_DNA"/>
</dbReference>
<accession>A0A6J8EN32</accession>
<keyword evidence="9" id="KW-1185">Reference proteome</keyword>
<keyword evidence="5" id="KW-0393">Immunoglobulin domain</keyword>
<evidence type="ECO:0000256" key="2">
    <source>
        <dbReference type="ARBA" id="ARBA00023136"/>
    </source>
</evidence>
<evidence type="ECO:0000256" key="6">
    <source>
        <dbReference type="SAM" id="MobiDB-lite"/>
    </source>
</evidence>
<sequence length="510" mass="58103">MSCPSRTRRQYCAIEGSTAKLTFITDWSLCHNDNEVEFLLRKNILKADIINLYLHIYNATPKDEGYYKCFPRLGQTVVVLKVAKLGFIGQTDMKTVVGHEGREMTITCSSDNEQYITALTLESNNTTIAVGDNQTVDFKFIPNRNDHLSRYKCKDVIQSSITIEVELIVTYAPAITIRFTNDTIVCDCIGVPSVYKVYQINHVSQYGELLRSIDLNNETFTLQTEFPYQRNGKYECVVSPPVFSPENRNVKTAEIGQSMKLSFHIYSYPPVEEIFIEQIGRKQSKRKKINNVNMLTSILSYTEFANIVGIEGYEISVERKIFDKDDFQSYSITARNRLGESNYYFVIIDNESLPLSKNNRTYFVILCSVAVILIIYIIMSHVCFFVKHDRPISQRHNHISEDHNDQIYEVSSISFHNNASSSNTNNAHDQISTQARPFSSSNGVHQHESESFASVELSSDFQRTDAQEQRLSIASNNSRAFSIDVSGMISMGNAENCNKINANMMKKTQQ</sequence>
<keyword evidence="4" id="KW-0325">Glycoprotein</keyword>
<keyword evidence="3" id="KW-1015">Disulfide bond</keyword>
<organism evidence="8 9">
    <name type="scientific">Mytilus coruscus</name>
    <name type="common">Sea mussel</name>
    <dbReference type="NCBI Taxonomy" id="42192"/>
    <lineage>
        <taxon>Eukaryota</taxon>
        <taxon>Metazoa</taxon>
        <taxon>Spiralia</taxon>
        <taxon>Lophotrochozoa</taxon>
        <taxon>Mollusca</taxon>
        <taxon>Bivalvia</taxon>
        <taxon>Autobranchia</taxon>
        <taxon>Pteriomorphia</taxon>
        <taxon>Mytilida</taxon>
        <taxon>Mytiloidea</taxon>
        <taxon>Mytilidae</taxon>
        <taxon>Mytilinae</taxon>
        <taxon>Mytilus</taxon>
    </lineage>
</organism>
<dbReference type="PANTHER" id="PTHR11640">
    <property type="entry name" value="NEPHRIN"/>
    <property type="match status" value="1"/>
</dbReference>
<dbReference type="Proteomes" id="UP000507470">
    <property type="component" value="Unassembled WGS sequence"/>
</dbReference>
<reference evidence="8 9" key="1">
    <citation type="submission" date="2020-06" db="EMBL/GenBank/DDBJ databases">
        <authorList>
            <person name="Li R."/>
            <person name="Bekaert M."/>
        </authorList>
    </citation>
    <scope>NUCLEOTIDE SEQUENCE [LARGE SCALE GENOMIC DNA]</scope>
    <source>
        <strain evidence="9">wild</strain>
    </source>
</reference>
<keyword evidence="7" id="KW-0812">Transmembrane</keyword>
<dbReference type="GO" id="GO:0005886">
    <property type="term" value="C:plasma membrane"/>
    <property type="evidence" value="ECO:0007669"/>
    <property type="project" value="TreeGrafter"/>
</dbReference>
<evidence type="ECO:0000313" key="9">
    <source>
        <dbReference type="Proteomes" id="UP000507470"/>
    </source>
</evidence>
<evidence type="ECO:0000313" key="8">
    <source>
        <dbReference type="EMBL" id="CAC5421333.1"/>
    </source>
</evidence>
<evidence type="ECO:0000256" key="7">
    <source>
        <dbReference type="SAM" id="Phobius"/>
    </source>
</evidence>
<evidence type="ECO:0000256" key="5">
    <source>
        <dbReference type="ARBA" id="ARBA00023319"/>
    </source>
</evidence>
<feature type="region of interest" description="Disordered" evidence="6">
    <location>
        <begin position="419"/>
        <end position="444"/>
    </location>
</feature>
<gene>
    <name evidence="8" type="ORF">MCOR_53469</name>
</gene>
<evidence type="ECO:0000256" key="1">
    <source>
        <dbReference type="ARBA" id="ARBA00004479"/>
    </source>
</evidence>
<keyword evidence="2 7" id="KW-0472">Membrane</keyword>
<proteinExistence type="predicted"/>
<evidence type="ECO:0000256" key="3">
    <source>
        <dbReference type="ARBA" id="ARBA00023157"/>
    </source>
</evidence>
<name>A0A6J8EN32_MYTCO</name>
<protein>
    <recommendedName>
        <fullName evidence="10">Ig-like domain-containing protein</fullName>
    </recommendedName>
</protein>
<dbReference type="GO" id="GO:0050839">
    <property type="term" value="F:cell adhesion molecule binding"/>
    <property type="evidence" value="ECO:0007669"/>
    <property type="project" value="TreeGrafter"/>
</dbReference>
<feature type="transmembrane region" description="Helical" evidence="7">
    <location>
        <begin position="362"/>
        <end position="386"/>
    </location>
</feature>
<dbReference type="GO" id="GO:0005911">
    <property type="term" value="C:cell-cell junction"/>
    <property type="evidence" value="ECO:0007669"/>
    <property type="project" value="TreeGrafter"/>
</dbReference>
<dbReference type="InterPro" id="IPR051275">
    <property type="entry name" value="Cell_adhesion_signaling"/>
</dbReference>
<evidence type="ECO:0008006" key="10">
    <source>
        <dbReference type="Google" id="ProtNLM"/>
    </source>
</evidence>
<dbReference type="OrthoDB" id="6169040at2759"/>
<dbReference type="PANTHER" id="PTHR11640:SF31">
    <property type="entry name" value="IRREGULAR CHIASM C-ROUGHEST PROTEIN-RELATED"/>
    <property type="match status" value="1"/>
</dbReference>
<evidence type="ECO:0000256" key="4">
    <source>
        <dbReference type="ARBA" id="ARBA00023180"/>
    </source>
</evidence>
<keyword evidence="7" id="KW-1133">Transmembrane helix</keyword>